<name>A0A8I2Z0N4_9AGAM</name>
<keyword evidence="3" id="KW-1185">Reference proteome</keyword>
<dbReference type="EMBL" id="JAGFBS010000003">
    <property type="protein sequence ID" value="KAG6380167.1"/>
    <property type="molecule type" value="Genomic_DNA"/>
</dbReference>
<gene>
    <name evidence="2" type="ORF">JVT61DRAFT_8256</name>
</gene>
<evidence type="ECO:0000313" key="2">
    <source>
        <dbReference type="EMBL" id="KAG6380167.1"/>
    </source>
</evidence>
<sequence>MASAYADAAGCCGLCAYSALEAWCILRELGPFYRSSVSGTQRNFCPQHTDPFGARCCGGPRGCCGSCCDNSFNEDDFDEHLKKVQAKNGANTEPVESQPTPSQGMSTATGDPKPTNDAEEVQ</sequence>
<organism evidence="2 3">
    <name type="scientific">Boletus reticuloceps</name>
    <dbReference type="NCBI Taxonomy" id="495285"/>
    <lineage>
        <taxon>Eukaryota</taxon>
        <taxon>Fungi</taxon>
        <taxon>Dikarya</taxon>
        <taxon>Basidiomycota</taxon>
        <taxon>Agaricomycotina</taxon>
        <taxon>Agaricomycetes</taxon>
        <taxon>Agaricomycetidae</taxon>
        <taxon>Boletales</taxon>
        <taxon>Boletineae</taxon>
        <taxon>Boletaceae</taxon>
        <taxon>Boletoideae</taxon>
        <taxon>Boletus</taxon>
    </lineage>
</organism>
<feature type="region of interest" description="Disordered" evidence="1">
    <location>
        <begin position="83"/>
        <end position="122"/>
    </location>
</feature>
<accession>A0A8I2Z0N4</accession>
<dbReference type="OrthoDB" id="2608976at2759"/>
<comment type="caution">
    <text evidence="2">The sequence shown here is derived from an EMBL/GenBank/DDBJ whole genome shotgun (WGS) entry which is preliminary data.</text>
</comment>
<dbReference type="Proteomes" id="UP000683000">
    <property type="component" value="Unassembled WGS sequence"/>
</dbReference>
<protein>
    <submittedName>
        <fullName evidence="2">Uncharacterized protein</fullName>
    </submittedName>
</protein>
<feature type="compositionally biased region" description="Polar residues" evidence="1">
    <location>
        <begin position="88"/>
        <end position="109"/>
    </location>
</feature>
<evidence type="ECO:0000313" key="3">
    <source>
        <dbReference type="Proteomes" id="UP000683000"/>
    </source>
</evidence>
<evidence type="ECO:0000256" key="1">
    <source>
        <dbReference type="SAM" id="MobiDB-lite"/>
    </source>
</evidence>
<proteinExistence type="predicted"/>
<dbReference type="AlphaFoldDB" id="A0A8I2Z0N4"/>
<reference evidence="2" key="1">
    <citation type="submission" date="2021-03" db="EMBL/GenBank/DDBJ databases">
        <title>Evolutionary innovations through gain and loss of genes in the ectomycorrhizal Boletales.</title>
        <authorList>
            <person name="Wu G."/>
            <person name="Miyauchi S."/>
            <person name="Morin E."/>
            <person name="Yang Z.-L."/>
            <person name="Xu J."/>
            <person name="Martin F.M."/>
        </authorList>
    </citation>
    <scope>NUCLEOTIDE SEQUENCE</scope>
    <source>
        <strain evidence="2">BR01</strain>
    </source>
</reference>